<accession>A0A0A2V232</accession>
<reference evidence="2 3" key="1">
    <citation type="journal article" date="2011" name="PLoS Genet.">
        <title>Comparative genomic analysis of human fungal pathogens causing paracoccidioidomycosis.</title>
        <authorList>
            <person name="Desjardins C.A."/>
            <person name="Champion M.D."/>
            <person name="Holder J.W."/>
            <person name="Muszewska A."/>
            <person name="Goldberg J."/>
            <person name="Bailao A.M."/>
            <person name="Brigido M.M."/>
            <person name="Ferreira M.E."/>
            <person name="Garcia A.M."/>
            <person name="Grynberg M."/>
            <person name="Gujja S."/>
            <person name="Heiman D.I."/>
            <person name="Henn M.R."/>
            <person name="Kodira C.D."/>
            <person name="Leon-Narvaez H."/>
            <person name="Longo L.V."/>
            <person name="Ma L.J."/>
            <person name="Malavazi I."/>
            <person name="Matsuo A.L."/>
            <person name="Morais F.V."/>
            <person name="Pereira M."/>
            <person name="Rodriguez-Brito S."/>
            <person name="Sakthikumar S."/>
            <person name="Salem-Izacc S.M."/>
            <person name="Sykes S.M."/>
            <person name="Teixeira M.M."/>
            <person name="Vallejo M.C."/>
            <person name="Walter M.E."/>
            <person name="Yandava C."/>
            <person name="Young S."/>
            <person name="Zeng Q."/>
            <person name="Zucker J."/>
            <person name="Felipe M.S."/>
            <person name="Goldman G.H."/>
            <person name="Haas B.J."/>
            <person name="McEwen J.G."/>
            <person name="Nino-Vega G."/>
            <person name="Puccia R."/>
            <person name="San-Blas G."/>
            <person name="Soares C.M."/>
            <person name="Birren B.W."/>
            <person name="Cuomo C.A."/>
        </authorList>
    </citation>
    <scope>NUCLEOTIDE SEQUENCE [LARGE SCALE GENOMIC DNA]</scope>
    <source>
        <strain evidence="3">ATCC MYA-826 / Pb01</strain>
    </source>
</reference>
<evidence type="ECO:0000256" key="1">
    <source>
        <dbReference type="SAM" id="MobiDB-lite"/>
    </source>
</evidence>
<proteinExistence type="predicted"/>
<name>A0A0A2V232_PARBA</name>
<protein>
    <submittedName>
        <fullName evidence="2">Uncharacterized protein</fullName>
    </submittedName>
</protein>
<dbReference type="Proteomes" id="UP000002059">
    <property type="component" value="Partially assembled WGS sequence"/>
</dbReference>
<evidence type="ECO:0000313" key="3">
    <source>
        <dbReference type="Proteomes" id="UP000002059"/>
    </source>
</evidence>
<sequence>MLAFSSLGMSIIPFASIRYGQHIRQNSKFCQHLHQQKEADRNSEEEEEDRSRNFSDRCWQGRGERTNHQHPIPAPKPNQTLDIDFITSGYNEEMELYPRIIFQDVFIYDNYIFRLLSKTSHRPDDRTDHTAPVTVGI</sequence>
<dbReference type="AlphaFoldDB" id="A0A0A2V232"/>
<dbReference type="RefSeq" id="XP_015703345.1">
    <property type="nucleotide sequence ID" value="XM_015847083.1"/>
</dbReference>
<feature type="region of interest" description="Disordered" evidence="1">
    <location>
        <begin position="31"/>
        <end position="80"/>
    </location>
</feature>
<organism evidence="2 3">
    <name type="scientific">Paracoccidioides lutzii (strain ATCC MYA-826 / Pb01)</name>
    <name type="common">Paracoccidioides brasiliensis</name>
    <dbReference type="NCBI Taxonomy" id="502779"/>
    <lineage>
        <taxon>Eukaryota</taxon>
        <taxon>Fungi</taxon>
        <taxon>Dikarya</taxon>
        <taxon>Ascomycota</taxon>
        <taxon>Pezizomycotina</taxon>
        <taxon>Eurotiomycetes</taxon>
        <taxon>Eurotiomycetidae</taxon>
        <taxon>Onygenales</taxon>
        <taxon>Ajellomycetaceae</taxon>
        <taxon>Paracoccidioides</taxon>
    </lineage>
</organism>
<keyword evidence="3" id="KW-1185">Reference proteome</keyword>
<dbReference type="HOGENOM" id="CLU_1865730_0_0_1"/>
<dbReference type="KEGG" id="pbl:PAAG_11432"/>
<dbReference type="EMBL" id="KN293995">
    <property type="protein sequence ID" value="KGQ01856.1"/>
    <property type="molecule type" value="Genomic_DNA"/>
</dbReference>
<gene>
    <name evidence="2" type="ORF">PAAG_11432</name>
</gene>
<dbReference type="GeneID" id="26970436"/>
<dbReference type="VEuPathDB" id="FungiDB:PAAG_11432"/>
<evidence type="ECO:0000313" key="2">
    <source>
        <dbReference type="EMBL" id="KGQ01856.1"/>
    </source>
</evidence>